<name>A0A9W7HXB9_HIBTR</name>
<accession>A0A9W7HXB9</accession>
<evidence type="ECO:0000313" key="5">
    <source>
        <dbReference type="Proteomes" id="UP001165190"/>
    </source>
</evidence>
<comment type="similarity">
    <text evidence="1">Belongs to the mTERF family.</text>
</comment>
<proteinExistence type="inferred from homology"/>
<dbReference type="Gene3D" id="1.25.70.10">
    <property type="entry name" value="Transcription termination factor 3, mitochondrial"/>
    <property type="match status" value="1"/>
</dbReference>
<dbReference type="Proteomes" id="UP001165190">
    <property type="component" value="Unassembled WGS sequence"/>
</dbReference>
<evidence type="ECO:0000313" key="4">
    <source>
        <dbReference type="EMBL" id="GMI85344.1"/>
    </source>
</evidence>
<gene>
    <name evidence="4" type="ORF">HRI_002203700</name>
</gene>
<reference evidence="4" key="1">
    <citation type="submission" date="2023-05" db="EMBL/GenBank/DDBJ databases">
        <title>Genome and transcriptome analyses reveal genes involved in the formation of fine ridges on petal epidermal cells in Hibiscus trionum.</title>
        <authorList>
            <person name="Koshimizu S."/>
            <person name="Masuda S."/>
            <person name="Ishii T."/>
            <person name="Shirasu K."/>
            <person name="Hoshino A."/>
            <person name="Arita M."/>
        </authorList>
    </citation>
    <scope>NUCLEOTIDE SEQUENCE</scope>
    <source>
        <strain evidence="4">Hamamatsu line</strain>
    </source>
</reference>
<dbReference type="PANTHER" id="PTHR13068:SF173">
    <property type="entry name" value="EMB|CAB62602.1"/>
    <property type="match status" value="1"/>
</dbReference>
<keyword evidence="2" id="KW-0805">Transcription regulation</keyword>
<keyword evidence="2" id="KW-0804">Transcription</keyword>
<protein>
    <submittedName>
        <fullName evidence="4">Uncharacterized protein</fullName>
    </submittedName>
</protein>
<evidence type="ECO:0000256" key="3">
    <source>
        <dbReference type="ARBA" id="ARBA00022946"/>
    </source>
</evidence>
<keyword evidence="3" id="KW-0809">Transit peptide</keyword>
<dbReference type="PANTHER" id="PTHR13068">
    <property type="entry name" value="CGI-12 PROTEIN-RELATED"/>
    <property type="match status" value="1"/>
</dbReference>
<keyword evidence="5" id="KW-1185">Reference proteome</keyword>
<keyword evidence="2" id="KW-0806">Transcription termination</keyword>
<evidence type="ECO:0000256" key="2">
    <source>
        <dbReference type="ARBA" id="ARBA00022472"/>
    </source>
</evidence>
<evidence type="ECO:0000256" key="1">
    <source>
        <dbReference type="ARBA" id="ARBA00007692"/>
    </source>
</evidence>
<dbReference type="GO" id="GO:0006353">
    <property type="term" value="P:DNA-templated transcription termination"/>
    <property type="evidence" value="ECO:0007669"/>
    <property type="project" value="UniProtKB-KW"/>
</dbReference>
<dbReference type="AlphaFoldDB" id="A0A9W7HXB9"/>
<dbReference type="EMBL" id="BSYR01000020">
    <property type="protein sequence ID" value="GMI85344.1"/>
    <property type="molecule type" value="Genomic_DNA"/>
</dbReference>
<dbReference type="InterPro" id="IPR038538">
    <property type="entry name" value="MTERF_sf"/>
</dbReference>
<dbReference type="InterPro" id="IPR003690">
    <property type="entry name" value="MTERF"/>
</dbReference>
<dbReference type="GO" id="GO:0003676">
    <property type="term" value="F:nucleic acid binding"/>
    <property type="evidence" value="ECO:0007669"/>
    <property type="project" value="InterPro"/>
</dbReference>
<dbReference type="SMART" id="SM00733">
    <property type="entry name" value="Mterf"/>
    <property type="match status" value="2"/>
</dbReference>
<dbReference type="Pfam" id="PF02536">
    <property type="entry name" value="mTERF"/>
    <property type="match status" value="1"/>
</dbReference>
<dbReference type="OrthoDB" id="637682at2759"/>
<comment type="caution">
    <text evidence="4">The sequence shown here is derived from an EMBL/GenBank/DDBJ whole genome shotgun (WGS) entry which is preliminary data.</text>
</comment>
<sequence>MQTLKSSSIFSTFRLFNSLLKPKSFIVLLQHFSAATSYTSVSNPLLFNYLVKNLNFNETQAFSISNRFRHLKSLEKTKSVVNFLQSLGFSNVQIAFSARMAPQILVADVEKQLRPKVRFFQDLGLMEPHIAKFC</sequence>
<organism evidence="4 5">
    <name type="scientific">Hibiscus trionum</name>
    <name type="common">Flower of an hour</name>
    <dbReference type="NCBI Taxonomy" id="183268"/>
    <lineage>
        <taxon>Eukaryota</taxon>
        <taxon>Viridiplantae</taxon>
        <taxon>Streptophyta</taxon>
        <taxon>Embryophyta</taxon>
        <taxon>Tracheophyta</taxon>
        <taxon>Spermatophyta</taxon>
        <taxon>Magnoliopsida</taxon>
        <taxon>eudicotyledons</taxon>
        <taxon>Gunneridae</taxon>
        <taxon>Pentapetalae</taxon>
        <taxon>rosids</taxon>
        <taxon>malvids</taxon>
        <taxon>Malvales</taxon>
        <taxon>Malvaceae</taxon>
        <taxon>Malvoideae</taxon>
        <taxon>Hibiscus</taxon>
    </lineage>
</organism>